<evidence type="ECO:0000256" key="1">
    <source>
        <dbReference type="ARBA" id="ARBA00001938"/>
    </source>
</evidence>
<keyword evidence="4" id="KW-0450">Lipoyl</keyword>
<dbReference type="PANTHER" id="PTHR43178">
    <property type="entry name" value="DIHYDROLIPOAMIDE ACETYLTRANSFERASE COMPONENT OF PYRUVATE DEHYDROGENASE COMPLEX"/>
    <property type="match status" value="1"/>
</dbReference>
<dbReference type="EMBL" id="UINC01001313">
    <property type="protein sequence ID" value="SUZ77334.1"/>
    <property type="molecule type" value="Genomic_DNA"/>
</dbReference>
<dbReference type="InterPro" id="IPR023213">
    <property type="entry name" value="CAT-like_dom_sf"/>
</dbReference>
<dbReference type="PROSITE" id="PS00189">
    <property type="entry name" value="LIPOYL"/>
    <property type="match status" value="1"/>
</dbReference>
<dbReference type="Pfam" id="PF00198">
    <property type="entry name" value="2-oxoacid_dh"/>
    <property type="match status" value="1"/>
</dbReference>
<dbReference type="SUPFAM" id="SSF52777">
    <property type="entry name" value="CoA-dependent acyltransferases"/>
    <property type="match status" value="1"/>
</dbReference>
<dbReference type="AlphaFoldDB" id="A0A381QEM9"/>
<feature type="domain" description="Peripheral subunit-binding (PSBD)" evidence="8">
    <location>
        <begin position="118"/>
        <end position="155"/>
    </location>
</feature>
<dbReference type="Pfam" id="PF02817">
    <property type="entry name" value="E3_binding"/>
    <property type="match status" value="1"/>
</dbReference>
<dbReference type="Gene3D" id="4.10.320.10">
    <property type="entry name" value="E3-binding domain"/>
    <property type="match status" value="1"/>
</dbReference>
<keyword evidence="5" id="KW-0012">Acyltransferase</keyword>
<evidence type="ECO:0008006" key="10">
    <source>
        <dbReference type="Google" id="ProtNLM"/>
    </source>
</evidence>
<feature type="compositionally biased region" description="Acidic residues" evidence="6">
    <location>
        <begin position="78"/>
        <end position="87"/>
    </location>
</feature>
<dbReference type="Pfam" id="PF00364">
    <property type="entry name" value="Biotin_lipoyl"/>
    <property type="match status" value="1"/>
</dbReference>
<dbReference type="GO" id="GO:0005737">
    <property type="term" value="C:cytoplasm"/>
    <property type="evidence" value="ECO:0007669"/>
    <property type="project" value="TreeGrafter"/>
</dbReference>
<dbReference type="InterPro" id="IPR036625">
    <property type="entry name" value="E3-bd_dom_sf"/>
</dbReference>
<evidence type="ECO:0000256" key="5">
    <source>
        <dbReference type="ARBA" id="ARBA00023315"/>
    </source>
</evidence>
<evidence type="ECO:0000256" key="3">
    <source>
        <dbReference type="ARBA" id="ARBA00022679"/>
    </source>
</evidence>
<dbReference type="PROSITE" id="PS50968">
    <property type="entry name" value="BIOTINYL_LIPOYL"/>
    <property type="match status" value="1"/>
</dbReference>
<dbReference type="InterPro" id="IPR001707">
    <property type="entry name" value="Cmp_AcTrfase"/>
</dbReference>
<name>A0A381QEM9_9ZZZZ</name>
<dbReference type="PROSITE" id="PS51826">
    <property type="entry name" value="PSBD"/>
    <property type="match status" value="1"/>
</dbReference>
<evidence type="ECO:0000259" key="8">
    <source>
        <dbReference type="PROSITE" id="PS51826"/>
    </source>
</evidence>
<proteinExistence type="inferred from homology"/>
<dbReference type="SUPFAM" id="SSF51230">
    <property type="entry name" value="Single hybrid motif"/>
    <property type="match status" value="1"/>
</dbReference>
<dbReference type="InterPro" id="IPR000089">
    <property type="entry name" value="Biotin_lipoyl"/>
</dbReference>
<feature type="domain" description="Lipoyl-binding" evidence="7">
    <location>
        <begin position="2"/>
        <end position="76"/>
    </location>
</feature>
<dbReference type="InterPro" id="IPR050743">
    <property type="entry name" value="2-oxoacid_DH_E2_comp"/>
</dbReference>
<keyword evidence="3" id="KW-0808">Transferase</keyword>
<comment type="cofactor">
    <cofactor evidence="1">
        <name>(R)-lipoate</name>
        <dbReference type="ChEBI" id="CHEBI:83088"/>
    </cofactor>
</comment>
<dbReference type="Gene3D" id="3.30.559.10">
    <property type="entry name" value="Chloramphenicol acetyltransferase-like domain"/>
    <property type="match status" value="1"/>
</dbReference>
<feature type="region of interest" description="Disordered" evidence="6">
    <location>
        <begin position="78"/>
        <end position="122"/>
    </location>
</feature>
<dbReference type="InterPro" id="IPR001078">
    <property type="entry name" value="2-oxoacid_DH_actylTfrase"/>
</dbReference>
<dbReference type="InterPro" id="IPR011053">
    <property type="entry name" value="Single_hybrid_motif"/>
</dbReference>
<sequence length="388" mass="41736">MAIPIVMPRLGDFMTEGIVTKFTKASGDNVSQGEVIAEIETEKVNYDLEATNSGVFHPVVHQGATVLVDDVMGYLLEEGETPPEPEEEPIKSWTAENTSQNVDSRRPKTSNTKGNAIPSTPGARKLAAKLGIDLADIMPTGPRGRVVESDVRAIAEEPAPSKPSLPPGLPRPISEIPLEGMRKTIAGHMKNSLANTAQLSYFLEVDVTEAQNIRREQNLGMAEVLIKATSEALIRVPALNSVLVNDAIMKFDRVNIAFAVALDDGLVVPVIRETNSKNIREIAGEVKTLSEAAKNGILGPDDFMGGTFTISILGSVDGFTPILNQSQVGLLGVGRSLQKPIVKDGQVVIREMMTLSLTGDHQVVDGAVAASFFRRLQRLIESPLKLFA</sequence>
<comment type="similarity">
    <text evidence="2">Belongs to the 2-oxoacid dehydrogenase family.</text>
</comment>
<dbReference type="SUPFAM" id="SSF47005">
    <property type="entry name" value="Peripheral subunit-binding domain of 2-oxo acid dehydrogenase complex"/>
    <property type="match status" value="1"/>
</dbReference>
<dbReference type="GO" id="GO:0008811">
    <property type="term" value="F:chloramphenicol O-acetyltransferase activity"/>
    <property type="evidence" value="ECO:0007669"/>
    <property type="project" value="InterPro"/>
</dbReference>
<dbReference type="GO" id="GO:0031405">
    <property type="term" value="F:lipoic acid binding"/>
    <property type="evidence" value="ECO:0007669"/>
    <property type="project" value="TreeGrafter"/>
</dbReference>
<evidence type="ECO:0000259" key="7">
    <source>
        <dbReference type="PROSITE" id="PS50968"/>
    </source>
</evidence>
<evidence type="ECO:0000313" key="9">
    <source>
        <dbReference type="EMBL" id="SUZ77334.1"/>
    </source>
</evidence>
<dbReference type="PANTHER" id="PTHR43178:SF5">
    <property type="entry name" value="LIPOAMIDE ACYLTRANSFERASE COMPONENT OF BRANCHED-CHAIN ALPHA-KETO ACID DEHYDROGENASE COMPLEX, MITOCHONDRIAL"/>
    <property type="match status" value="1"/>
</dbReference>
<dbReference type="CDD" id="cd06849">
    <property type="entry name" value="lipoyl_domain"/>
    <property type="match status" value="1"/>
</dbReference>
<dbReference type="Gene3D" id="2.40.50.100">
    <property type="match status" value="1"/>
</dbReference>
<gene>
    <name evidence="9" type="ORF">METZ01_LOCUS30188</name>
</gene>
<dbReference type="InterPro" id="IPR003016">
    <property type="entry name" value="2-oxoA_DH_lipoyl-BS"/>
</dbReference>
<accession>A0A381QEM9</accession>
<dbReference type="SMART" id="SM01059">
    <property type="entry name" value="CAT"/>
    <property type="match status" value="1"/>
</dbReference>
<feature type="compositionally biased region" description="Polar residues" evidence="6">
    <location>
        <begin position="109"/>
        <end position="118"/>
    </location>
</feature>
<evidence type="ECO:0000256" key="4">
    <source>
        <dbReference type="ARBA" id="ARBA00022823"/>
    </source>
</evidence>
<reference evidence="9" key="1">
    <citation type="submission" date="2018-05" db="EMBL/GenBank/DDBJ databases">
        <authorList>
            <person name="Lanie J.A."/>
            <person name="Ng W.-L."/>
            <person name="Kazmierczak K.M."/>
            <person name="Andrzejewski T.M."/>
            <person name="Davidsen T.M."/>
            <person name="Wayne K.J."/>
            <person name="Tettelin H."/>
            <person name="Glass J.I."/>
            <person name="Rusch D."/>
            <person name="Podicherti R."/>
            <person name="Tsui H.-C.T."/>
            <person name="Winkler M.E."/>
        </authorList>
    </citation>
    <scope>NUCLEOTIDE SEQUENCE</scope>
</reference>
<evidence type="ECO:0000256" key="2">
    <source>
        <dbReference type="ARBA" id="ARBA00007317"/>
    </source>
</evidence>
<organism evidence="9">
    <name type="scientific">marine metagenome</name>
    <dbReference type="NCBI Taxonomy" id="408172"/>
    <lineage>
        <taxon>unclassified sequences</taxon>
        <taxon>metagenomes</taxon>
        <taxon>ecological metagenomes</taxon>
    </lineage>
</organism>
<protein>
    <recommendedName>
        <fullName evidence="10">Dihydrolipoamide acetyltransferase component of pyruvate dehydrogenase complex</fullName>
    </recommendedName>
</protein>
<evidence type="ECO:0000256" key="6">
    <source>
        <dbReference type="SAM" id="MobiDB-lite"/>
    </source>
</evidence>
<dbReference type="InterPro" id="IPR004167">
    <property type="entry name" value="PSBD"/>
</dbReference>